<evidence type="ECO:0000256" key="2">
    <source>
        <dbReference type="SAM" id="SignalP"/>
    </source>
</evidence>
<protein>
    <submittedName>
        <fullName evidence="3">Uncharacterized protein</fullName>
    </submittedName>
</protein>
<feature type="transmembrane region" description="Helical" evidence="1">
    <location>
        <begin position="62"/>
        <end position="79"/>
    </location>
</feature>
<feature type="chain" id="PRO_5023112956" evidence="2">
    <location>
        <begin position="26"/>
        <end position="178"/>
    </location>
</feature>
<gene>
    <name evidence="3" type="ORF">UTRI_00891</name>
</gene>
<keyword evidence="2" id="KW-0732">Signal</keyword>
<keyword evidence="1" id="KW-0812">Transmembrane</keyword>
<dbReference type="AlphaFoldDB" id="A0A5C3DSL8"/>
<name>A0A5C3DSL8_9BASI</name>
<dbReference type="EMBL" id="OOIN01000002">
    <property type="protein sequence ID" value="SPO21414.1"/>
    <property type="molecule type" value="Genomic_DNA"/>
</dbReference>
<keyword evidence="1" id="KW-1133">Transmembrane helix</keyword>
<reference evidence="3 4" key="1">
    <citation type="submission" date="2018-03" db="EMBL/GenBank/DDBJ databases">
        <authorList>
            <person name="Guldener U."/>
        </authorList>
    </citation>
    <scope>NUCLEOTIDE SEQUENCE [LARGE SCALE GENOMIC DNA]</scope>
    <source>
        <strain evidence="3 4">NBRC100155</strain>
    </source>
</reference>
<keyword evidence="1" id="KW-0472">Membrane</keyword>
<proteinExistence type="predicted"/>
<feature type="signal peptide" evidence="2">
    <location>
        <begin position="1"/>
        <end position="25"/>
    </location>
</feature>
<evidence type="ECO:0000256" key="1">
    <source>
        <dbReference type="SAM" id="Phobius"/>
    </source>
</evidence>
<accession>A0A5C3DSL8</accession>
<evidence type="ECO:0000313" key="3">
    <source>
        <dbReference type="EMBL" id="SPO21414.1"/>
    </source>
</evidence>
<evidence type="ECO:0000313" key="4">
    <source>
        <dbReference type="Proteomes" id="UP000324022"/>
    </source>
</evidence>
<keyword evidence="4" id="KW-1185">Reference proteome</keyword>
<sequence>MLISKQVFSLIAVLAIGSSIRFAGAESTVTSETIPNAPKVKPEHPLFACGKPFSRPSLSLPLFYFVSALTSISSIFAFLDETCPSSAVKSRHCRQSYNYEDLVYGGNLQMFDCSDERFLIQIWRRITKHFFKNAFYMYCNKDDKTCEEYVRNNKLDKISDVSLAAFGFIRLQSRRDTD</sequence>
<organism evidence="3 4">
    <name type="scientific">Ustilago trichophora</name>
    <dbReference type="NCBI Taxonomy" id="86804"/>
    <lineage>
        <taxon>Eukaryota</taxon>
        <taxon>Fungi</taxon>
        <taxon>Dikarya</taxon>
        <taxon>Basidiomycota</taxon>
        <taxon>Ustilaginomycotina</taxon>
        <taxon>Ustilaginomycetes</taxon>
        <taxon>Ustilaginales</taxon>
        <taxon>Ustilaginaceae</taxon>
        <taxon>Ustilago</taxon>
    </lineage>
</organism>
<dbReference type="Proteomes" id="UP000324022">
    <property type="component" value="Unassembled WGS sequence"/>
</dbReference>